<dbReference type="Pfam" id="PF01569">
    <property type="entry name" value="PAP2"/>
    <property type="match status" value="1"/>
</dbReference>
<evidence type="ECO:0000259" key="2">
    <source>
        <dbReference type="Pfam" id="PF01569"/>
    </source>
</evidence>
<dbReference type="InterPro" id="IPR036938">
    <property type="entry name" value="PAP2/HPO_sf"/>
</dbReference>
<organism evidence="3 4">
    <name type="scientific">Maribellus comscasis</name>
    <dbReference type="NCBI Taxonomy" id="2681766"/>
    <lineage>
        <taxon>Bacteria</taxon>
        <taxon>Pseudomonadati</taxon>
        <taxon>Bacteroidota</taxon>
        <taxon>Bacteroidia</taxon>
        <taxon>Marinilabiliales</taxon>
        <taxon>Prolixibacteraceae</taxon>
        <taxon>Maribellus</taxon>
    </lineage>
</organism>
<keyword evidence="1" id="KW-1133">Transmembrane helix</keyword>
<reference evidence="3 4" key="1">
    <citation type="submission" date="2019-11" db="EMBL/GenBank/DDBJ databases">
        <authorList>
            <person name="Zheng R.K."/>
            <person name="Sun C.M."/>
        </authorList>
    </citation>
    <scope>NUCLEOTIDE SEQUENCE [LARGE SCALE GENOMIC DNA]</scope>
    <source>
        <strain evidence="3 4">WC007</strain>
    </source>
</reference>
<gene>
    <name evidence="3" type="ORF">GM418_10335</name>
</gene>
<feature type="transmembrane region" description="Helical" evidence="1">
    <location>
        <begin position="229"/>
        <end position="247"/>
    </location>
</feature>
<feature type="transmembrane region" description="Helical" evidence="1">
    <location>
        <begin position="205"/>
        <end position="223"/>
    </location>
</feature>
<proteinExistence type="predicted"/>
<dbReference type="InterPro" id="IPR000326">
    <property type="entry name" value="PAP2/HPO"/>
</dbReference>
<evidence type="ECO:0000313" key="3">
    <source>
        <dbReference type="EMBL" id="QGY44040.1"/>
    </source>
</evidence>
<dbReference type="RefSeq" id="WP_158865764.1">
    <property type="nucleotide sequence ID" value="NZ_CP046401.1"/>
</dbReference>
<dbReference type="CDD" id="cd01610">
    <property type="entry name" value="PAP2_like"/>
    <property type="match status" value="1"/>
</dbReference>
<keyword evidence="1" id="KW-0812">Transmembrane</keyword>
<evidence type="ECO:0000313" key="4">
    <source>
        <dbReference type="Proteomes" id="UP000428260"/>
    </source>
</evidence>
<dbReference type="Proteomes" id="UP000428260">
    <property type="component" value="Chromosome"/>
</dbReference>
<dbReference type="EMBL" id="CP046401">
    <property type="protein sequence ID" value="QGY44040.1"/>
    <property type="molecule type" value="Genomic_DNA"/>
</dbReference>
<keyword evidence="1" id="KW-0472">Membrane</keyword>
<dbReference type="Gene3D" id="1.20.144.10">
    <property type="entry name" value="Phosphatidic acid phosphatase type 2/haloperoxidase"/>
    <property type="match status" value="1"/>
</dbReference>
<evidence type="ECO:0000256" key="1">
    <source>
        <dbReference type="SAM" id="Phobius"/>
    </source>
</evidence>
<accession>A0A6I6JSG5</accession>
<name>A0A6I6JSG5_9BACT</name>
<sequence length="278" mass="31619">MKRCQTLIILFFTFFFLKSINTAGQSGKDSTVYKINRKIEAPVTIGLFGASFLGFEYLRNKPRLEYSEVIQLSADDIWWFDRPATRQSVSFRHRAHDISDFFLNSSVILPGLLALDQKIRNDWLDLLILYGESHAINTDFYLLTASSVLRTRPFNYNPDVPVEDKLASETRNSFFSGHVSTAATASFFMAKVYSDYHPEIGNKKYLLFAAAVIPPALVGYYRFKAMKHFPTDILTGFVVGASAGILIPELHRIQRKNPKLSLIPFTGNYNGLRLSYVF</sequence>
<dbReference type="AlphaFoldDB" id="A0A6I6JSG5"/>
<dbReference type="SUPFAM" id="SSF48317">
    <property type="entry name" value="Acid phosphatase/Vanadium-dependent haloperoxidase"/>
    <property type="match status" value="1"/>
</dbReference>
<dbReference type="KEGG" id="mcos:GM418_10335"/>
<protein>
    <submittedName>
        <fullName evidence="3">Phosphatase PAP2 family protein</fullName>
    </submittedName>
</protein>
<feature type="domain" description="Phosphatidic acid phosphatase type 2/haloperoxidase" evidence="2">
    <location>
        <begin position="133"/>
        <end position="251"/>
    </location>
</feature>
<keyword evidence="4" id="KW-1185">Reference proteome</keyword>